<feature type="transmembrane region" description="Helical" evidence="6">
    <location>
        <begin position="129"/>
        <end position="147"/>
    </location>
</feature>
<organism evidence="9 10">
    <name type="scientific">Polarella glacialis</name>
    <name type="common">Dinoflagellate</name>
    <dbReference type="NCBI Taxonomy" id="89957"/>
    <lineage>
        <taxon>Eukaryota</taxon>
        <taxon>Sar</taxon>
        <taxon>Alveolata</taxon>
        <taxon>Dinophyceae</taxon>
        <taxon>Suessiales</taxon>
        <taxon>Suessiaceae</taxon>
        <taxon>Polarella</taxon>
    </lineage>
</organism>
<reference evidence="9" key="1">
    <citation type="submission" date="2021-02" db="EMBL/GenBank/DDBJ databases">
        <authorList>
            <person name="Dougan E. K."/>
            <person name="Rhodes N."/>
            <person name="Thang M."/>
            <person name="Chan C."/>
        </authorList>
    </citation>
    <scope>NUCLEOTIDE SEQUENCE</scope>
</reference>
<feature type="domain" description="Major facilitator superfamily (MFS) profile" evidence="8">
    <location>
        <begin position="5"/>
        <end position="172"/>
    </location>
</feature>
<dbReference type="InterPro" id="IPR050189">
    <property type="entry name" value="MFS_Efflux_Transporters"/>
</dbReference>
<feature type="transmembrane region" description="Helical" evidence="6">
    <location>
        <begin position="72"/>
        <end position="90"/>
    </location>
</feature>
<dbReference type="InterPro" id="IPR020846">
    <property type="entry name" value="MFS_dom"/>
</dbReference>
<feature type="chain" id="PRO_5032745594" description="Major facilitator superfamily (MFS) profile domain-containing protein" evidence="7">
    <location>
        <begin position="18"/>
        <end position="172"/>
    </location>
</feature>
<dbReference type="Proteomes" id="UP000626109">
    <property type="component" value="Unassembled WGS sequence"/>
</dbReference>
<evidence type="ECO:0000256" key="4">
    <source>
        <dbReference type="ARBA" id="ARBA00022989"/>
    </source>
</evidence>
<keyword evidence="7" id="KW-0732">Signal</keyword>
<feature type="transmembrane region" description="Helical" evidence="6">
    <location>
        <begin position="97"/>
        <end position="117"/>
    </location>
</feature>
<dbReference type="InterPro" id="IPR036259">
    <property type="entry name" value="MFS_trans_sf"/>
</dbReference>
<evidence type="ECO:0000256" key="6">
    <source>
        <dbReference type="SAM" id="Phobius"/>
    </source>
</evidence>
<evidence type="ECO:0000256" key="7">
    <source>
        <dbReference type="SAM" id="SignalP"/>
    </source>
</evidence>
<dbReference type="InterPro" id="IPR011701">
    <property type="entry name" value="MFS"/>
</dbReference>
<sequence>MDWLSWLLLCATCWIEGMDVQLLPASFRSVEADLNVSPMTLAALAFSQGLAVTCSGPMWANLADGGHPVKPIMVSGIVGWGVATMLLASASSISTMIALRVVNGICLGMLGSVMQSVVAGEVEQEKAGFVFGILDMVLMLGQFTAIVESQLSLKKRFSACRVGFSLFFLLEP</sequence>
<evidence type="ECO:0000256" key="3">
    <source>
        <dbReference type="ARBA" id="ARBA00022692"/>
    </source>
</evidence>
<evidence type="ECO:0000313" key="9">
    <source>
        <dbReference type="EMBL" id="CAE8686134.1"/>
    </source>
</evidence>
<dbReference type="GO" id="GO:0005886">
    <property type="term" value="C:plasma membrane"/>
    <property type="evidence" value="ECO:0007669"/>
    <property type="project" value="UniProtKB-SubCell"/>
</dbReference>
<comment type="subcellular location">
    <subcellularLocation>
        <location evidence="1">Cell membrane</location>
        <topology evidence="1">Multi-pass membrane protein</topology>
    </subcellularLocation>
</comment>
<name>A0A813JSW5_POLGL</name>
<dbReference type="SUPFAM" id="SSF103473">
    <property type="entry name" value="MFS general substrate transporter"/>
    <property type="match status" value="1"/>
</dbReference>
<dbReference type="PANTHER" id="PTHR43124">
    <property type="entry name" value="PURINE EFFLUX PUMP PBUE"/>
    <property type="match status" value="1"/>
</dbReference>
<accession>A0A813JSW5</accession>
<dbReference type="AlphaFoldDB" id="A0A813JSW5"/>
<evidence type="ECO:0000256" key="5">
    <source>
        <dbReference type="ARBA" id="ARBA00023136"/>
    </source>
</evidence>
<keyword evidence="4 6" id="KW-1133">Transmembrane helix</keyword>
<evidence type="ECO:0000256" key="2">
    <source>
        <dbReference type="ARBA" id="ARBA00022475"/>
    </source>
</evidence>
<dbReference type="PANTHER" id="PTHR43124:SF3">
    <property type="entry name" value="CHLORAMPHENICOL EFFLUX PUMP RV0191"/>
    <property type="match status" value="1"/>
</dbReference>
<dbReference type="GO" id="GO:0022857">
    <property type="term" value="F:transmembrane transporter activity"/>
    <property type="evidence" value="ECO:0007669"/>
    <property type="project" value="InterPro"/>
</dbReference>
<feature type="signal peptide" evidence="7">
    <location>
        <begin position="1"/>
        <end position="17"/>
    </location>
</feature>
<comment type="caution">
    <text evidence="9">The sequence shown here is derived from an EMBL/GenBank/DDBJ whole genome shotgun (WGS) entry which is preliminary data.</text>
</comment>
<dbReference type="EMBL" id="CAJNNW010026538">
    <property type="protein sequence ID" value="CAE8686134.1"/>
    <property type="molecule type" value="Genomic_DNA"/>
</dbReference>
<keyword evidence="5 6" id="KW-0472">Membrane</keyword>
<evidence type="ECO:0000313" key="10">
    <source>
        <dbReference type="Proteomes" id="UP000626109"/>
    </source>
</evidence>
<evidence type="ECO:0000256" key="1">
    <source>
        <dbReference type="ARBA" id="ARBA00004651"/>
    </source>
</evidence>
<proteinExistence type="predicted"/>
<gene>
    <name evidence="9" type="ORF">PGLA2088_LOCUS24827</name>
</gene>
<dbReference type="PROSITE" id="PS50850">
    <property type="entry name" value="MFS"/>
    <property type="match status" value="1"/>
</dbReference>
<keyword evidence="3 6" id="KW-0812">Transmembrane</keyword>
<keyword evidence="2" id="KW-1003">Cell membrane</keyword>
<protein>
    <recommendedName>
        <fullName evidence="8">Major facilitator superfamily (MFS) profile domain-containing protein</fullName>
    </recommendedName>
</protein>
<evidence type="ECO:0000259" key="8">
    <source>
        <dbReference type="PROSITE" id="PS50850"/>
    </source>
</evidence>
<dbReference type="Gene3D" id="1.20.1250.20">
    <property type="entry name" value="MFS general substrate transporter like domains"/>
    <property type="match status" value="1"/>
</dbReference>
<dbReference type="Pfam" id="PF07690">
    <property type="entry name" value="MFS_1"/>
    <property type="match status" value="1"/>
</dbReference>